<reference evidence="3" key="1">
    <citation type="submission" date="2011-07" db="EMBL/GenBank/DDBJ databases">
        <authorList>
            <consortium name="Caenorhabditis brenneri Sequencing and Analysis Consortium"/>
            <person name="Wilson R.K."/>
        </authorList>
    </citation>
    <scope>NUCLEOTIDE SEQUENCE [LARGE SCALE GENOMIC DNA]</scope>
    <source>
        <strain evidence="3">PB2801</strain>
    </source>
</reference>
<dbReference type="InParanoid" id="G0NS43"/>
<evidence type="ECO:0000256" key="1">
    <source>
        <dbReference type="SAM" id="MobiDB-lite"/>
    </source>
</evidence>
<accession>G0NS43</accession>
<feature type="compositionally biased region" description="Basic and acidic residues" evidence="1">
    <location>
        <begin position="92"/>
        <end position="101"/>
    </location>
</feature>
<protein>
    <submittedName>
        <fullName evidence="2">Uncharacterized protein</fullName>
    </submittedName>
</protein>
<keyword evidence="3" id="KW-1185">Reference proteome</keyword>
<organism evidence="3">
    <name type="scientific">Caenorhabditis brenneri</name>
    <name type="common">Nematode worm</name>
    <dbReference type="NCBI Taxonomy" id="135651"/>
    <lineage>
        <taxon>Eukaryota</taxon>
        <taxon>Metazoa</taxon>
        <taxon>Ecdysozoa</taxon>
        <taxon>Nematoda</taxon>
        <taxon>Chromadorea</taxon>
        <taxon>Rhabditida</taxon>
        <taxon>Rhabditina</taxon>
        <taxon>Rhabditomorpha</taxon>
        <taxon>Rhabditoidea</taxon>
        <taxon>Rhabditidae</taxon>
        <taxon>Peloderinae</taxon>
        <taxon>Caenorhabditis</taxon>
    </lineage>
</organism>
<dbReference type="EMBL" id="GL379935">
    <property type="protein sequence ID" value="EGT36456.1"/>
    <property type="molecule type" value="Genomic_DNA"/>
</dbReference>
<proteinExistence type="predicted"/>
<evidence type="ECO:0000313" key="3">
    <source>
        <dbReference type="Proteomes" id="UP000008068"/>
    </source>
</evidence>
<dbReference type="AlphaFoldDB" id="G0NS43"/>
<name>G0NS43_CAEBE</name>
<evidence type="ECO:0000313" key="2">
    <source>
        <dbReference type="EMBL" id="EGT36456.1"/>
    </source>
</evidence>
<dbReference type="Proteomes" id="UP000008068">
    <property type="component" value="Unassembled WGS sequence"/>
</dbReference>
<gene>
    <name evidence="2" type="ORF">CAEBREN_19714</name>
</gene>
<dbReference type="HOGENOM" id="CLU_2294153_0_0_1"/>
<feature type="region of interest" description="Disordered" evidence="1">
    <location>
        <begin position="54"/>
        <end position="101"/>
    </location>
</feature>
<sequence>MKRQLTEREAAVYEEMNKRLQNICSENSKLEENQRLIDESEKKLQETLNQVKENMAKIEGALNPSQNDGQNDAENAQEDRLVEPRPKKRKIVREENGANPE</sequence>
<feature type="compositionally biased region" description="Polar residues" evidence="1">
    <location>
        <begin position="63"/>
        <end position="74"/>
    </location>
</feature>